<protein>
    <recommendedName>
        <fullName evidence="4">YqjK-like protein</fullName>
    </recommendedName>
</protein>
<feature type="compositionally biased region" description="Low complexity" evidence="1">
    <location>
        <begin position="1"/>
        <end position="24"/>
    </location>
</feature>
<evidence type="ECO:0000256" key="1">
    <source>
        <dbReference type="SAM" id="MobiDB-lite"/>
    </source>
</evidence>
<name>A0ABQ2XM24_9BURK</name>
<dbReference type="InterPro" id="IPR025612">
    <property type="entry name" value="YqjK"/>
</dbReference>
<evidence type="ECO:0008006" key="4">
    <source>
        <dbReference type="Google" id="ProtNLM"/>
    </source>
</evidence>
<evidence type="ECO:0000313" key="3">
    <source>
        <dbReference type="Proteomes" id="UP000620127"/>
    </source>
</evidence>
<evidence type="ECO:0000313" key="2">
    <source>
        <dbReference type="EMBL" id="GGX24375.1"/>
    </source>
</evidence>
<organism evidence="2 3">
    <name type="scientific">Undibacterium macrobrachii</name>
    <dbReference type="NCBI Taxonomy" id="1119058"/>
    <lineage>
        <taxon>Bacteria</taxon>
        <taxon>Pseudomonadati</taxon>
        <taxon>Pseudomonadota</taxon>
        <taxon>Betaproteobacteria</taxon>
        <taxon>Burkholderiales</taxon>
        <taxon>Oxalobacteraceae</taxon>
        <taxon>Undibacterium</taxon>
    </lineage>
</organism>
<comment type="caution">
    <text evidence="2">The sequence shown here is derived from an EMBL/GenBank/DDBJ whole genome shotgun (WGS) entry which is preliminary data.</text>
</comment>
<accession>A0ABQ2XM24</accession>
<dbReference type="Proteomes" id="UP000620127">
    <property type="component" value="Unassembled WGS sequence"/>
</dbReference>
<dbReference type="Pfam" id="PF13997">
    <property type="entry name" value="YqjK"/>
    <property type="match status" value="1"/>
</dbReference>
<keyword evidence="3" id="KW-1185">Reference proteome</keyword>
<gene>
    <name evidence="2" type="ORF">GCM10011282_32910</name>
</gene>
<reference evidence="3" key="1">
    <citation type="journal article" date="2019" name="Int. J. Syst. Evol. Microbiol.">
        <title>The Global Catalogue of Microorganisms (GCM) 10K type strain sequencing project: providing services to taxonomists for standard genome sequencing and annotation.</title>
        <authorList>
            <consortium name="The Broad Institute Genomics Platform"/>
            <consortium name="The Broad Institute Genome Sequencing Center for Infectious Disease"/>
            <person name="Wu L."/>
            <person name="Ma J."/>
        </authorList>
    </citation>
    <scope>NUCLEOTIDE SEQUENCE [LARGE SCALE GENOMIC DNA]</scope>
    <source>
        <strain evidence="3">KCTC 23916</strain>
    </source>
</reference>
<dbReference type="EMBL" id="BMYT01000007">
    <property type="protein sequence ID" value="GGX24375.1"/>
    <property type="molecule type" value="Genomic_DNA"/>
</dbReference>
<proteinExistence type="predicted"/>
<feature type="region of interest" description="Disordered" evidence="1">
    <location>
        <begin position="127"/>
        <end position="146"/>
    </location>
</feature>
<feature type="region of interest" description="Disordered" evidence="1">
    <location>
        <begin position="1"/>
        <end position="25"/>
    </location>
</feature>
<sequence>MTLLTPSSNKSNKSNISTKSSKPSRAQLLQARKQILLAQCRLQRLELQWHGAQIQDHLRYVEIGLRTAKALRASPILLAIFAAGITIVKPKRAFSLLKTGLSSWRWWQTLAPVLLPLIRSWRARSAASSASNSDTKDLNTSQSSSQ</sequence>